<proteinExistence type="predicted"/>
<dbReference type="Pfam" id="PF13707">
    <property type="entry name" value="RloB"/>
    <property type="match status" value="1"/>
</dbReference>
<dbReference type="InterPro" id="IPR025591">
    <property type="entry name" value="RloB"/>
</dbReference>
<sequence length="127" mass="14781">MGKPFKRNPLKKPVGNKILIACEGENTEIIYFKAIRQKLRLPREQIIVISPEGTDPLTIVNEAIAERDELKYNRAWEKDDSAWAVFDGDEHIDNNYSRWCEALLKAERNKINLAISNPSIEFWFLIH</sequence>
<organism evidence="1 2">
    <name type="scientific">Tumidithrix elongata BACA0141</name>
    <dbReference type="NCBI Taxonomy" id="2716417"/>
    <lineage>
        <taxon>Bacteria</taxon>
        <taxon>Bacillati</taxon>
        <taxon>Cyanobacteriota</taxon>
        <taxon>Cyanophyceae</taxon>
        <taxon>Pseudanabaenales</taxon>
        <taxon>Pseudanabaenaceae</taxon>
        <taxon>Tumidithrix</taxon>
        <taxon>Tumidithrix elongata</taxon>
    </lineage>
</organism>
<dbReference type="RefSeq" id="WP_330484878.1">
    <property type="nucleotide sequence ID" value="NZ_JAZBJZ010000078.1"/>
</dbReference>
<dbReference type="Proteomes" id="UP001333818">
    <property type="component" value="Unassembled WGS sequence"/>
</dbReference>
<evidence type="ECO:0000313" key="1">
    <source>
        <dbReference type="EMBL" id="MEE3718445.1"/>
    </source>
</evidence>
<keyword evidence="2" id="KW-1185">Reference proteome</keyword>
<evidence type="ECO:0000313" key="2">
    <source>
        <dbReference type="Proteomes" id="UP001333818"/>
    </source>
</evidence>
<comment type="caution">
    <text evidence="1">The sequence shown here is derived from an EMBL/GenBank/DDBJ whole genome shotgun (WGS) entry which is preliminary data.</text>
</comment>
<reference evidence="1" key="1">
    <citation type="submission" date="2024-01" db="EMBL/GenBank/DDBJ databases">
        <title>Bank of Algae and Cyanobacteria of the Azores (BACA) strain genomes.</title>
        <authorList>
            <person name="Luz R."/>
            <person name="Cordeiro R."/>
            <person name="Fonseca A."/>
            <person name="Goncalves V."/>
        </authorList>
    </citation>
    <scope>NUCLEOTIDE SEQUENCE</scope>
    <source>
        <strain evidence="1">BACA0141</strain>
    </source>
</reference>
<dbReference type="EMBL" id="JAZBJZ010000078">
    <property type="protein sequence ID" value="MEE3718445.1"/>
    <property type="molecule type" value="Genomic_DNA"/>
</dbReference>
<gene>
    <name evidence="1" type="ORF">V2H45_17020</name>
</gene>
<dbReference type="AlphaFoldDB" id="A0AAW9PUE7"/>
<name>A0AAW9PUE7_9CYAN</name>
<protein>
    <submittedName>
        <fullName evidence="1">RloB family protein</fullName>
    </submittedName>
</protein>
<accession>A0AAW9PUE7</accession>